<name>A0ABQ5MZ83_9MICC</name>
<dbReference type="PANTHER" id="PTHR10668:SF103">
    <property type="entry name" value="PYRIDINE NUCLEOTIDE-DISULFIDE OXIDOREDUCTASE DOMAIN-CONTAINING PROTEIN 2"/>
    <property type="match status" value="1"/>
</dbReference>
<dbReference type="EMBL" id="BRVS01000028">
    <property type="protein sequence ID" value="GLB69269.1"/>
    <property type="molecule type" value="Genomic_DNA"/>
</dbReference>
<dbReference type="Gene3D" id="3.50.50.60">
    <property type="entry name" value="FAD/NAD(P)-binding domain"/>
    <property type="match status" value="2"/>
</dbReference>
<evidence type="ECO:0000313" key="2">
    <source>
        <dbReference type="Proteomes" id="UP001209654"/>
    </source>
</evidence>
<evidence type="ECO:0000313" key="1">
    <source>
        <dbReference type="EMBL" id="GLB69269.1"/>
    </source>
</evidence>
<reference evidence="1 2" key="1">
    <citation type="journal article" date="2023" name="Int. J. Syst. Evol. Microbiol.">
        <title>Arthrobacter mangrovi sp. nov., an actinobacterium isolated from the rhizosphere of a mangrove.</title>
        <authorList>
            <person name="Hamada M."/>
            <person name="Saitou S."/>
            <person name="Enomoto N."/>
            <person name="Nanri K."/>
            <person name="Hidaka K."/>
            <person name="Miura T."/>
            <person name="Tamura T."/>
        </authorList>
    </citation>
    <scope>NUCLEOTIDE SEQUENCE [LARGE SCALE GENOMIC DNA]</scope>
    <source>
        <strain evidence="1 2">NBRC 112813</strain>
    </source>
</reference>
<keyword evidence="2" id="KW-1185">Reference proteome</keyword>
<dbReference type="PRINTS" id="PR00420">
    <property type="entry name" value="RNGMNOXGNASE"/>
</dbReference>
<proteinExistence type="predicted"/>
<dbReference type="Pfam" id="PF13450">
    <property type="entry name" value="NAD_binding_8"/>
    <property type="match status" value="1"/>
</dbReference>
<protein>
    <submittedName>
        <fullName evidence="1">Phytoene dehydrogenase</fullName>
    </submittedName>
</protein>
<accession>A0ABQ5MZ83</accession>
<comment type="caution">
    <text evidence="1">The sequence shown here is derived from an EMBL/GenBank/DDBJ whole genome shotgun (WGS) entry which is preliminary data.</text>
</comment>
<sequence>MPLHAREQEHFDVVVIGGGHNGLVAATYLARAGRSVLVLERQDHLGGAAVSAEVFPGTDARLSRYSYLVSLFPQQIIDDLGLDLRLIRRRYSSYTPLPGTDAGLLVDNEDPEATRASFAAVDAAADFEAFGRFYARTATIAERLWPTVTQPLPRRSDVRALLDDDELWADFFERPLGEAIKTAFRSDLVLTDGLISTFARAGQKDLQQNKCFLYHVIGGGTGDWDVPEGGMGAVSGALEKAARAAGVQFRTSSEVTAVSPGGEVAYDGGADGPATVHGEFVLANVAPQVLERLLGGAAAGTSAPMSARAEGAQAKVNLLLKRLPRLKDSSLAPEAAFGGTFHINEAYTQLERAYTDATRGSVPAPLPAEIYCHTLADPSILPERLRREGAHTLTVFTLQTPHRLLTGIDNDRLREELQRAVLDSLNSVLAEPIEDCLMTDADGRPCIETKTTLDLEHSLAMPGGSIFHGPLSWPFAEDDEPLDNAARRWGVATGHERILMCGAGARRGGGVSGLGGHNAAMALLEEG</sequence>
<organism evidence="1 2">
    <name type="scientific">Arthrobacter mangrovi</name>
    <dbReference type="NCBI Taxonomy" id="2966350"/>
    <lineage>
        <taxon>Bacteria</taxon>
        <taxon>Bacillati</taxon>
        <taxon>Actinomycetota</taxon>
        <taxon>Actinomycetes</taxon>
        <taxon>Micrococcales</taxon>
        <taxon>Micrococcaceae</taxon>
        <taxon>Arthrobacter</taxon>
    </lineage>
</organism>
<dbReference type="SUPFAM" id="SSF51905">
    <property type="entry name" value="FAD/NAD(P)-binding domain"/>
    <property type="match status" value="1"/>
</dbReference>
<dbReference type="Proteomes" id="UP001209654">
    <property type="component" value="Unassembled WGS sequence"/>
</dbReference>
<dbReference type="RefSeq" id="WP_264797352.1">
    <property type="nucleotide sequence ID" value="NZ_BRVS01000028.1"/>
</dbReference>
<dbReference type="InterPro" id="IPR036188">
    <property type="entry name" value="FAD/NAD-bd_sf"/>
</dbReference>
<dbReference type="PANTHER" id="PTHR10668">
    <property type="entry name" value="PHYTOENE DEHYDROGENASE"/>
    <property type="match status" value="1"/>
</dbReference>
<gene>
    <name evidence="1" type="ORF">AHIS1636_37120</name>
</gene>